<dbReference type="GO" id="GO:0016755">
    <property type="term" value="F:aminoacyltransferase activity"/>
    <property type="evidence" value="ECO:0007669"/>
    <property type="project" value="InterPro"/>
</dbReference>
<dbReference type="EMBL" id="CP033924">
    <property type="protein sequence ID" value="AZA83392.1"/>
    <property type="molecule type" value="Genomic_DNA"/>
</dbReference>
<dbReference type="AlphaFoldDB" id="A0A3G6RPG4"/>
<dbReference type="PROSITE" id="PS51191">
    <property type="entry name" value="FEMABX"/>
    <property type="match status" value="1"/>
</dbReference>
<evidence type="ECO:0000256" key="5">
    <source>
        <dbReference type="ARBA" id="ARBA00023315"/>
    </source>
</evidence>
<reference evidence="9 10" key="1">
    <citation type="submission" date="2018-01" db="EMBL/GenBank/DDBJ databases">
        <title>Draft genome sequences of Chryseobacterium lactis NCTC11390, Chryseobacterium oncorhynchi 701B-08, and Chryseobacterium viscerum 687B-08.</title>
        <authorList>
            <person name="Jeong J.-J."/>
            <person name="Lee Y.J."/>
            <person name="Park B."/>
            <person name="Choi I.-G."/>
            <person name="Kim K.D."/>
        </authorList>
    </citation>
    <scope>NUCLEOTIDE SEQUENCE [LARGE SCALE GENOMIC DNA]</scope>
    <source>
        <strain evidence="9 10">NCTC11390</strain>
    </source>
</reference>
<proteinExistence type="inferred from homology"/>
<evidence type="ECO:0000313" key="9">
    <source>
        <dbReference type="EMBL" id="PNW11647.1"/>
    </source>
</evidence>
<sequence length="336" mass="39939">MDISDKESWESIIKGCHFYDIYHTHFYHCVESYFPAILIVSRYNNEIIALPFKIRKIENSEYSDLTSVYGYCGPISNLCFKEISKEHFTLLRNFFLDFCKTNKIVSVFSRLHPIVDYGSFFSEFGEISILNKTVVINLRQSHEKQYECYRKSTKYEIRRLAKQGYTITEAHKPEEVDDFIKIYYKTMSKVNAFERYYYDKNYFYKFLNNIDYRIMLLLAKKDNKLVAGAIFTIVGDIMQYHLAATMDEYIKDSPMKLIINEARKKANSYNLKYLHLGGGFGGKDNDNLFLFKSGFSKDFRQFSIWKLIVNDTQYNKLVLIRNLHQTKNNFFPLYRL</sequence>
<dbReference type="SUPFAM" id="SSF55729">
    <property type="entry name" value="Acyl-CoA N-acyltransferases (Nat)"/>
    <property type="match status" value="1"/>
</dbReference>
<dbReference type="Proteomes" id="UP000279972">
    <property type="component" value="Chromosome"/>
</dbReference>
<keyword evidence="2" id="KW-0808">Transferase</keyword>
<dbReference type="PANTHER" id="PTHR36174:SF1">
    <property type="entry name" value="LIPID II:GLYCINE GLYCYLTRANSFERASE"/>
    <property type="match status" value="1"/>
</dbReference>
<keyword evidence="3" id="KW-0133">Cell shape</keyword>
<dbReference type="GO" id="GO:0071555">
    <property type="term" value="P:cell wall organization"/>
    <property type="evidence" value="ECO:0007669"/>
    <property type="project" value="UniProtKB-KW"/>
</dbReference>
<dbReference type="KEGG" id="clac:EG342_16550"/>
<keyword evidence="6" id="KW-0961">Cell wall biogenesis/degradation</keyword>
<dbReference type="OrthoDB" id="9785911at2"/>
<evidence type="ECO:0000256" key="2">
    <source>
        <dbReference type="ARBA" id="ARBA00022679"/>
    </source>
</evidence>
<organism evidence="9 10">
    <name type="scientific">Chryseobacterium lactis</name>
    <dbReference type="NCBI Taxonomy" id="1241981"/>
    <lineage>
        <taxon>Bacteria</taxon>
        <taxon>Pseudomonadati</taxon>
        <taxon>Bacteroidota</taxon>
        <taxon>Flavobacteriia</taxon>
        <taxon>Flavobacteriales</taxon>
        <taxon>Weeksellaceae</taxon>
        <taxon>Chryseobacterium group</taxon>
        <taxon>Chryseobacterium</taxon>
    </lineage>
</organism>
<dbReference type="PANTHER" id="PTHR36174">
    <property type="entry name" value="LIPID II:GLYCINE GLYCYLTRANSFERASE"/>
    <property type="match status" value="1"/>
</dbReference>
<keyword evidence="11" id="KW-1185">Reference proteome</keyword>
<evidence type="ECO:0000259" key="7">
    <source>
        <dbReference type="Pfam" id="PF13480"/>
    </source>
</evidence>
<dbReference type="Gene3D" id="3.40.630.30">
    <property type="match status" value="1"/>
</dbReference>
<evidence type="ECO:0000313" key="10">
    <source>
        <dbReference type="Proteomes" id="UP000236262"/>
    </source>
</evidence>
<reference evidence="8 11" key="2">
    <citation type="submission" date="2018-11" db="EMBL/GenBank/DDBJ databases">
        <title>Proposal to divide the Flavobacteriaceae and reorganize its genera based on Amino Acid Identity values calculated from whole genome sequences.</title>
        <authorList>
            <person name="Nicholson A.C."/>
            <person name="Gulvik C.A."/>
            <person name="Whitney A.M."/>
            <person name="Humrighouse B.W."/>
            <person name="Bell M."/>
            <person name="Holmes B."/>
            <person name="Steigerwalt A.G."/>
            <person name="Villarma A."/>
            <person name="Sheth M."/>
            <person name="Batra D."/>
            <person name="Pryor J."/>
            <person name="Bernardet J.-F."/>
            <person name="Hugo C."/>
            <person name="Kampfer P."/>
            <person name="Newman J."/>
            <person name="McQuiston J.R."/>
        </authorList>
    </citation>
    <scope>NUCLEOTIDE SEQUENCE [LARGE SCALE GENOMIC DNA]</scope>
    <source>
        <strain evidence="8 11">KC_1864</strain>
    </source>
</reference>
<protein>
    <submittedName>
        <fullName evidence="9">GNAT family N-acetyltransferase</fullName>
    </submittedName>
    <submittedName>
        <fullName evidence="8">Peptidoglycan bridge formation glycyltransferase FemA/FemB family protein</fullName>
    </submittedName>
</protein>
<dbReference type="InterPro" id="IPR003447">
    <property type="entry name" value="FEMABX"/>
</dbReference>
<accession>A0A3G6RPG4</accession>
<evidence type="ECO:0000313" key="8">
    <source>
        <dbReference type="EMBL" id="AZA83392.1"/>
    </source>
</evidence>
<evidence type="ECO:0000313" key="11">
    <source>
        <dbReference type="Proteomes" id="UP000279972"/>
    </source>
</evidence>
<dbReference type="InterPro" id="IPR038740">
    <property type="entry name" value="BioF2-like_GNAT_dom"/>
</dbReference>
<evidence type="ECO:0000256" key="3">
    <source>
        <dbReference type="ARBA" id="ARBA00022960"/>
    </source>
</evidence>
<gene>
    <name evidence="9" type="ORF">C1637_21310</name>
    <name evidence="8" type="ORF">EG342_16550</name>
</gene>
<evidence type="ECO:0000256" key="4">
    <source>
        <dbReference type="ARBA" id="ARBA00022984"/>
    </source>
</evidence>
<evidence type="ECO:0000256" key="6">
    <source>
        <dbReference type="ARBA" id="ARBA00023316"/>
    </source>
</evidence>
<name>A0A3G6RPG4_CHRLC</name>
<dbReference type="InterPro" id="IPR050644">
    <property type="entry name" value="PG_Glycine_Bridge_Synth"/>
</dbReference>
<comment type="similarity">
    <text evidence="1">Belongs to the FemABX family.</text>
</comment>
<dbReference type="Proteomes" id="UP000236262">
    <property type="component" value="Unassembled WGS sequence"/>
</dbReference>
<dbReference type="GO" id="GO:0008360">
    <property type="term" value="P:regulation of cell shape"/>
    <property type="evidence" value="ECO:0007669"/>
    <property type="project" value="UniProtKB-KW"/>
</dbReference>
<dbReference type="GO" id="GO:0009252">
    <property type="term" value="P:peptidoglycan biosynthetic process"/>
    <property type="evidence" value="ECO:0007669"/>
    <property type="project" value="UniProtKB-KW"/>
</dbReference>
<feature type="domain" description="BioF2-like acetyltransferase" evidence="7">
    <location>
        <begin position="150"/>
        <end position="279"/>
    </location>
</feature>
<dbReference type="Pfam" id="PF13480">
    <property type="entry name" value="Acetyltransf_6"/>
    <property type="match status" value="1"/>
</dbReference>
<keyword evidence="5" id="KW-0012">Acyltransferase</keyword>
<dbReference type="EMBL" id="PPEH01000011">
    <property type="protein sequence ID" value="PNW11647.1"/>
    <property type="molecule type" value="Genomic_DNA"/>
</dbReference>
<evidence type="ECO:0000256" key="1">
    <source>
        <dbReference type="ARBA" id="ARBA00009943"/>
    </source>
</evidence>
<dbReference type="InterPro" id="IPR016181">
    <property type="entry name" value="Acyl_CoA_acyltransferase"/>
</dbReference>
<keyword evidence="4" id="KW-0573">Peptidoglycan synthesis</keyword>